<keyword evidence="2 5" id="KW-0812">Transmembrane</keyword>
<comment type="caution">
    <text evidence="6">The sequence shown here is derived from an EMBL/GenBank/DDBJ whole genome shotgun (WGS) entry which is preliminary data.</text>
</comment>
<sequence length="203" mass="22217">MTRVSVYAGLLVFSIAATILTVVSITLPRWVNYSVTTPKGDHILQTIGLHRSCSNIRDPPCQTFPTEEQCDPSSDDKAHFCHLWRSAGFLANLAVALHLVMVIVYVFLVGGGKQRREQGWKVLAGLLASVAIIEYIIIGIVSYAYDNDEQFLIPGWSLDTSWLLCIISASVSIASAIALAASHYLLPPEGGYDFLEDPVATDY</sequence>
<dbReference type="InParanoid" id="A0A2N3N626"/>
<protein>
    <recommendedName>
        <fullName evidence="8">Pre-mRNA splicing factor</fullName>
    </recommendedName>
</protein>
<dbReference type="Proteomes" id="UP000233524">
    <property type="component" value="Unassembled WGS sequence"/>
</dbReference>
<accession>A0A2N3N626</accession>
<dbReference type="Pfam" id="PF10242">
    <property type="entry name" value="L_HMGIC_fpl"/>
    <property type="match status" value="1"/>
</dbReference>
<dbReference type="InterPro" id="IPR019372">
    <property type="entry name" value="LHFPL"/>
</dbReference>
<proteinExistence type="predicted"/>
<evidence type="ECO:0008006" key="8">
    <source>
        <dbReference type="Google" id="ProtNLM"/>
    </source>
</evidence>
<dbReference type="VEuPathDB" id="FungiDB:jhhlp_006440"/>
<name>A0A2N3N626_9PEZI</name>
<feature type="transmembrane region" description="Helical" evidence="5">
    <location>
        <begin position="7"/>
        <end position="27"/>
    </location>
</feature>
<evidence type="ECO:0000256" key="2">
    <source>
        <dbReference type="ARBA" id="ARBA00022692"/>
    </source>
</evidence>
<feature type="transmembrane region" description="Helical" evidence="5">
    <location>
        <begin position="89"/>
        <end position="110"/>
    </location>
</feature>
<dbReference type="OrthoDB" id="61370at2759"/>
<evidence type="ECO:0000313" key="7">
    <source>
        <dbReference type="Proteomes" id="UP000233524"/>
    </source>
</evidence>
<dbReference type="AlphaFoldDB" id="A0A2N3N626"/>
<evidence type="ECO:0000256" key="5">
    <source>
        <dbReference type="SAM" id="Phobius"/>
    </source>
</evidence>
<dbReference type="Gene3D" id="1.20.140.150">
    <property type="match status" value="1"/>
</dbReference>
<keyword evidence="3 5" id="KW-1133">Transmembrane helix</keyword>
<evidence type="ECO:0000256" key="3">
    <source>
        <dbReference type="ARBA" id="ARBA00022989"/>
    </source>
</evidence>
<keyword evidence="4 5" id="KW-0472">Membrane</keyword>
<keyword evidence="7" id="KW-1185">Reference proteome</keyword>
<evidence type="ECO:0000256" key="1">
    <source>
        <dbReference type="ARBA" id="ARBA00004141"/>
    </source>
</evidence>
<evidence type="ECO:0000313" key="6">
    <source>
        <dbReference type="EMBL" id="PKS07832.1"/>
    </source>
</evidence>
<reference evidence="6 7" key="1">
    <citation type="journal article" date="2017" name="G3 (Bethesda)">
        <title>First Draft Genome Sequence of the Pathogenic Fungus Lomentospora prolificans (Formerly Scedosporium prolificans).</title>
        <authorList>
            <person name="Luo R."/>
            <person name="Zimin A."/>
            <person name="Workman R."/>
            <person name="Fan Y."/>
            <person name="Pertea G."/>
            <person name="Grossman N."/>
            <person name="Wear M.P."/>
            <person name="Jia B."/>
            <person name="Miller H."/>
            <person name="Casadevall A."/>
            <person name="Timp W."/>
            <person name="Zhang S.X."/>
            <person name="Salzberg S.L."/>
        </authorList>
    </citation>
    <scope>NUCLEOTIDE SEQUENCE [LARGE SCALE GENOMIC DNA]</scope>
    <source>
        <strain evidence="6 7">JHH-5317</strain>
    </source>
</reference>
<evidence type="ECO:0000256" key="4">
    <source>
        <dbReference type="ARBA" id="ARBA00023136"/>
    </source>
</evidence>
<organism evidence="6 7">
    <name type="scientific">Lomentospora prolificans</name>
    <dbReference type="NCBI Taxonomy" id="41688"/>
    <lineage>
        <taxon>Eukaryota</taxon>
        <taxon>Fungi</taxon>
        <taxon>Dikarya</taxon>
        <taxon>Ascomycota</taxon>
        <taxon>Pezizomycotina</taxon>
        <taxon>Sordariomycetes</taxon>
        <taxon>Hypocreomycetidae</taxon>
        <taxon>Microascales</taxon>
        <taxon>Microascaceae</taxon>
        <taxon>Lomentospora</taxon>
    </lineage>
</organism>
<gene>
    <name evidence="6" type="ORF">jhhlp_006440</name>
</gene>
<feature type="transmembrane region" description="Helical" evidence="5">
    <location>
        <begin position="122"/>
        <end position="145"/>
    </location>
</feature>
<dbReference type="EMBL" id="NLAX01000701">
    <property type="protein sequence ID" value="PKS07832.1"/>
    <property type="molecule type" value="Genomic_DNA"/>
</dbReference>
<comment type="subcellular location">
    <subcellularLocation>
        <location evidence="1">Membrane</location>
        <topology evidence="1">Multi-pass membrane protein</topology>
    </subcellularLocation>
</comment>
<dbReference type="GO" id="GO:0016020">
    <property type="term" value="C:membrane"/>
    <property type="evidence" value="ECO:0007669"/>
    <property type="project" value="UniProtKB-SubCell"/>
</dbReference>
<feature type="transmembrane region" description="Helical" evidence="5">
    <location>
        <begin position="161"/>
        <end position="186"/>
    </location>
</feature>